<gene>
    <name evidence="5" type="ORF">ZIOFF_024435</name>
</gene>
<dbReference type="Gene3D" id="1.20.5.170">
    <property type="match status" value="1"/>
</dbReference>
<feature type="region of interest" description="Disordered" evidence="4">
    <location>
        <begin position="1"/>
        <end position="24"/>
    </location>
</feature>
<keyword evidence="1" id="KW-0805">Transcription regulation</keyword>
<evidence type="ECO:0000256" key="3">
    <source>
        <dbReference type="SAM" id="Coils"/>
    </source>
</evidence>
<feature type="compositionally biased region" description="Polar residues" evidence="4">
    <location>
        <begin position="8"/>
        <end position="17"/>
    </location>
</feature>
<evidence type="ECO:0000313" key="6">
    <source>
        <dbReference type="Proteomes" id="UP000734854"/>
    </source>
</evidence>
<dbReference type="GO" id="GO:0003700">
    <property type="term" value="F:DNA-binding transcription factor activity"/>
    <property type="evidence" value="ECO:0007669"/>
    <property type="project" value="InterPro"/>
</dbReference>
<dbReference type="GO" id="GO:0005634">
    <property type="term" value="C:nucleus"/>
    <property type="evidence" value="ECO:0007669"/>
    <property type="project" value="UniProtKB-ARBA"/>
</dbReference>
<feature type="compositionally biased region" description="Polar residues" evidence="4">
    <location>
        <begin position="146"/>
        <end position="155"/>
    </location>
</feature>
<keyword evidence="6" id="KW-1185">Reference proteome</keyword>
<name>A0A8J5L683_ZINOF</name>
<feature type="coiled-coil region" evidence="3">
    <location>
        <begin position="281"/>
        <end position="329"/>
    </location>
</feature>
<dbReference type="InterPro" id="IPR044759">
    <property type="entry name" value="bZIP_RF2"/>
</dbReference>
<dbReference type="SUPFAM" id="SSF57959">
    <property type="entry name" value="Leucine zipper domain"/>
    <property type="match status" value="1"/>
</dbReference>
<evidence type="ECO:0000313" key="5">
    <source>
        <dbReference type="EMBL" id="KAG6514095.1"/>
    </source>
</evidence>
<proteinExistence type="predicted"/>
<reference evidence="5 6" key="1">
    <citation type="submission" date="2020-08" db="EMBL/GenBank/DDBJ databases">
        <title>Plant Genome Project.</title>
        <authorList>
            <person name="Zhang R.-G."/>
        </authorList>
    </citation>
    <scope>NUCLEOTIDE SEQUENCE [LARGE SCALE GENOMIC DNA]</scope>
    <source>
        <tissue evidence="5">Rhizome</tissue>
    </source>
</reference>
<feature type="region of interest" description="Disordered" evidence="4">
    <location>
        <begin position="130"/>
        <end position="155"/>
    </location>
</feature>
<dbReference type="CDD" id="cd14703">
    <property type="entry name" value="bZIP_plant_RF2"/>
    <property type="match status" value="1"/>
</dbReference>
<evidence type="ECO:0000256" key="2">
    <source>
        <dbReference type="ARBA" id="ARBA00023163"/>
    </source>
</evidence>
<accession>A0A8J5L683</accession>
<dbReference type="AlphaFoldDB" id="A0A8J5L683"/>
<protein>
    <submittedName>
        <fullName evidence="5">Uncharacterized protein</fullName>
    </submittedName>
</protein>
<dbReference type="EMBL" id="JACMSC010000007">
    <property type="protein sequence ID" value="KAG6514095.1"/>
    <property type="molecule type" value="Genomic_DNA"/>
</dbReference>
<keyword evidence="3" id="KW-0175">Coiled coil</keyword>
<comment type="caution">
    <text evidence="5">The sequence shown here is derived from an EMBL/GenBank/DDBJ whole genome shotgun (WGS) entry which is preliminary data.</text>
</comment>
<feature type="region of interest" description="Disordered" evidence="4">
    <location>
        <begin position="37"/>
        <end position="64"/>
    </location>
</feature>
<dbReference type="PANTHER" id="PTHR46835:SF3">
    <property type="entry name" value="BASIC-LEUCINE ZIPPER (BZIP) TRANSCRIPTION FACTOR FAMILY PROTEIN"/>
    <property type="match status" value="1"/>
</dbReference>
<evidence type="ECO:0000256" key="1">
    <source>
        <dbReference type="ARBA" id="ARBA00023015"/>
    </source>
</evidence>
<keyword evidence="2" id="KW-0804">Transcription</keyword>
<dbReference type="Proteomes" id="UP000734854">
    <property type="component" value="Unassembled WGS sequence"/>
</dbReference>
<dbReference type="InterPro" id="IPR046347">
    <property type="entry name" value="bZIP_sf"/>
</dbReference>
<dbReference type="PANTHER" id="PTHR46835">
    <property type="entry name" value="BASIC-LEUCINE ZIPPER (BZIP) TRANSCRIPTION FACTOR FAMILY PROTEIN-RELATED"/>
    <property type="match status" value="1"/>
</dbReference>
<organism evidence="5 6">
    <name type="scientific">Zingiber officinale</name>
    <name type="common">Ginger</name>
    <name type="synonym">Amomum zingiber</name>
    <dbReference type="NCBI Taxonomy" id="94328"/>
    <lineage>
        <taxon>Eukaryota</taxon>
        <taxon>Viridiplantae</taxon>
        <taxon>Streptophyta</taxon>
        <taxon>Embryophyta</taxon>
        <taxon>Tracheophyta</taxon>
        <taxon>Spermatophyta</taxon>
        <taxon>Magnoliopsida</taxon>
        <taxon>Liliopsida</taxon>
        <taxon>Zingiberales</taxon>
        <taxon>Zingiberaceae</taxon>
        <taxon>Zingiber</taxon>
    </lineage>
</organism>
<sequence length="398" mass="45890">MANMRTAAKSSAHSGKQSFLPPKCPFPTVSPSHFDYGSIGPKCVPRSKEGQRHHQRTSSESFLIEEQPSWLDDLLNEPEMPVRRSAHRRSTSDSFAYLDAANFSHTGNVGQEQLRQLSIPGLPVFSPWNSQESDHRKDVHQVPYSPDTNSFARPQNRVWESTGNFTSNPSNTFIEKEKTIHPRSSCTSTESDLFKTSFCEKNDHPDSTQDAKSTSENKDNFKQMELDSKRVKQTEFVYWNRCSVYLELLENWFEASTRCLHFVGWIWQYAQRSRVRKLQYIAELENHVQALQAEGLEVAAELEFLDQQNLILNLENQTLKQRLDSLAQEKLIKRVQQETLEREIARLRQLYQPQPQEQPYSAHRSSSIRDLDSQFLNLSLKHKEKSSGQEPVSGPLHI</sequence>
<evidence type="ECO:0000256" key="4">
    <source>
        <dbReference type="SAM" id="MobiDB-lite"/>
    </source>
</evidence>
<dbReference type="InterPro" id="IPR044797">
    <property type="entry name" value="At4g06598-like"/>
</dbReference>